<keyword evidence="4" id="KW-1185">Reference proteome</keyword>
<accession>A0A1H6JN00</accession>
<dbReference type="EMBL" id="FNWU01000017">
    <property type="protein sequence ID" value="SEH63800.1"/>
    <property type="molecule type" value="Genomic_DNA"/>
</dbReference>
<reference evidence="3 4" key="1">
    <citation type="submission" date="2016-10" db="EMBL/GenBank/DDBJ databases">
        <authorList>
            <person name="de Groot N.N."/>
        </authorList>
    </citation>
    <scope>NUCLEOTIDE SEQUENCE [LARGE SCALE GENOMIC DNA]</scope>
    <source>
        <strain evidence="3 4">IBRC-M10418</strain>
    </source>
</reference>
<sequence length="378" mass="42914">MTEDVPVTASQLSDFVSRTREVTERYPQMNEDNTKSKLLRDFLELLGWDIAFDAELEYPVTIGTTRNYVDYALSPDGSTPILFVEAKGYDTTITDSHRDQLHSYLRQTDVDWGLLANGEQYEIYRRENVDDGVTIRSIAKLDVEDLPAHADYIRLLTKDALTSGRAGDVADQIFEIRRAKSRLERRKDEIADRIAAVLTDDVGEIVSQEATTESKELVDRLIADLEDRTENTGMRADSTPEETTRDTATTGSSRPKTTAPAENENEDSESFWDEVESCVGLRRTEDTVTLREDTTGVTDYIDFVTFLFENGYLTRSDLPIASGEVRYMINTKNEHRDGQEMYIPKEILDGVFLETHQSTEDKKRKIVQLGERFGVGDD</sequence>
<organism evidence="3 4">
    <name type="scientific">Halopenitus malekzadehii</name>
    <dbReference type="NCBI Taxonomy" id="1267564"/>
    <lineage>
        <taxon>Archaea</taxon>
        <taxon>Methanobacteriati</taxon>
        <taxon>Methanobacteriota</taxon>
        <taxon>Stenosarchaea group</taxon>
        <taxon>Halobacteria</taxon>
        <taxon>Halobacteriales</taxon>
        <taxon>Haloferacaceae</taxon>
        <taxon>Halopenitus</taxon>
    </lineage>
</organism>
<feature type="compositionally biased region" description="Acidic residues" evidence="1">
    <location>
        <begin position="263"/>
        <end position="272"/>
    </location>
</feature>
<dbReference type="InterPro" id="IPR029464">
    <property type="entry name" value="HSDR_N"/>
</dbReference>
<evidence type="ECO:0000256" key="1">
    <source>
        <dbReference type="SAM" id="MobiDB-lite"/>
    </source>
</evidence>
<proteinExistence type="predicted"/>
<dbReference type="OrthoDB" id="330911at2157"/>
<dbReference type="AlphaFoldDB" id="A0A1H6JN00"/>
<dbReference type="Proteomes" id="UP000199215">
    <property type="component" value="Unassembled WGS sequence"/>
</dbReference>
<dbReference type="RefSeq" id="WP_092817805.1">
    <property type="nucleotide sequence ID" value="NZ_FNWU01000017.1"/>
</dbReference>
<evidence type="ECO:0000259" key="2">
    <source>
        <dbReference type="Pfam" id="PF13588"/>
    </source>
</evidence>
<protein>
    <recommendedName>
        <fullName evidence="2">Type I restriction enzyme R protein N-terminal domain-containing protein</fullName>
    </recommendedName>
</protein>
<feature type="region of interest" description="Disordered" evidence="1">
    <location>
        <begin position="228"/>
        <end position="272"/>
    </location>
</feature>
<dbReference type="Gene3D" id="3.90.1570.30">
    <property type="match status" value="1"/>
</dbReference>
<gene>
    <name evidence="3" type="ORF">SAMN05192561_11727</name>
</gene>
<evidence type="ECO:0000313" key="3">
    <source>
        <dbReference type="EMBL" id="SEH63800.1"/>
    </source>
</evidence>
<evidence type="ECO:0000313" key="4">
    <source>
        <dbReference type="Proteomes" id="UP000199215"/>
    </source>
</evidence>
<dbReference type="STRING" id="1267564.SAMN05192561_11727"/>
<name>A0A1H6JN00_9EURY</name>
<dbReference type="Pfam" id="PF13588">
    <property type="entry name" value="HSDR_N_2"/>
    <property type="match status" value="1"/>
</dbReference>
<feature type="domain" description="Type I restriction enzyme R protein N-terminal" evidence="2">
    <location>
        <begin position="54"/>
        <end position="129"/>
    </location>
</feature>